<comment type="caution">
    <text evidence="3">The sequence shown here is derived from an EMBL/GenBank/DDBJ whole genome shotgun (WGS) entry which is preliminary data.</text>
</comment>
<dbReference type="EMBL" id="JAZDQU010000001">
    <property type="protein sequence ID" value="MEE1884451.1"/>
    <property type="molecule type" value="Genomic_DNA"/>
</dbReference>
<organism evidence="3 4">
    <name type="scientific">Pedobacter flavus</name>
    <dbReference type="NCBI Taxonomy" id="3113906"/>
    <lineage>
        <taxon>Bacteria</taxon>
        <taxon>Pseudomonadati</taxon>
        <taxon>Bacteroidota</taxon>
        <taxon>Sphingobacteriia</taxon>
        <taxon>Sphingobacteriales</taxon>
        <taxon>Sphingobacteriaceae</taxon>
        <taxon>Pedobacter</taxon>
    </lineage>
</organism>
<sequence length="199" mass="21624">MKTSIKSIIAIALTALTLTTASASNKVTVLKEVKNFNALNVSGNVEIILVQSNEEKVQVYNNYYENNALVQTKDGVLNISSYDDETLTVVVNFKKLSKITASDDASISNIGKISALGLDINLKNNSKAALNLNTIELSTKMNGNSVLYLEGSSLNYRSSVQNLASINLNKFDSESISFSSKNTRYASILDENDLQNLGK</sequence>
<dbReference type="InterPro" id="IPR021255">
    <property type="entry name" value="DUF2807"/>
</dbReference>
<reference evidence="3 4" key="1">
    <citation type="submission" date="2024-01" db="EMBL/GenBank/DDBJ databases">
        <title>Pedobacter sp. nov., isolated from oil-contaminated soil.</title>
        <authorList>
            <person name="Le N.T.T."/>
        </authorList>
    </citation>
    <scope>NUCLEOTIDE SEQUENCE [LARGE SCALE GENOMIC DNA]</scope>
    <source>
        <strain evidence="3 4">VNH31</strain>
    </source>
</reference>
<evidence type="ECO:0000256" key="1">
    <source>
        <dbReference type="SAM" id="SignalP"/>
    </source>
</evidence>
<protein>
    <submittedName>
        <fullName evidence="3">DUF2807 domain-containing protein</fullName>
    </submittedName>
</protein>
<feature type="chain" id="PRO_5045922632" evidence="1">
    <location>
        <begin position="24"/>
        <end position="199"/>
    </location>
</feature>
<dbReference type="Proteomes" id="UP001337681">
    <property type="component" value="Unassembled WGS sequence"/>
</dbReference>
<evidence type="ECO:0000313" key="4">
    <source>
        <dbReference type="Proteomes" id="UP001337681"/>
    </source>
</evidence>
<evidence type="ECO:0000313" key="3">
    <source>
        <dbReference type="EMBL" id="MEE1884451.1"/>
    </source>
</evidence>
<accession>A0ABU7GZN2</accession>
<feature type="domain" description="Putative auto-transporter adhesin head GIN" evidence="2">
    <location>
        <begin position="35"/>
        <end position="178"/>
    </location>
</feature>
<name>A0ABU7GZN2_9SPHI</name>
<dbReference type="RefSeq" id="WP_330145366.1">
    <property type="nucleotide sequence ID" value="NZ_JAZDQU010000001.1"/>
</dbReference>
<dbReference type="Pfam" id="PF10988">
    <property type="entry name" value="DUF2807"/>
    <property type="match status" value="1"/>
</dbReference>
<evidence type="ECO:0000259" key="2">
    <source>
        <dbReference type="Pfam" id="PF10988"/>
    </source>
</evidence>
<gene>
    <name evidence="3" type="ORF">VRU49_03355</name>
</gene>
<keyword evidence="4" id="KW-1185">Reference proteome</keyword>
<dbReference type="Gene3D" id="2.160.20.120">
    <property type="match status" value="1"/>
</dbReference>
<feature type="signal peptide" evidence="1">
    <location>
        <begin position="1"/>
        <end position="23"/>
    </location>
</feature>
<keyword evidence="1" id="KW-0732">Signal</keyword>
<proteinExistence type="predicted"/>